<evidence type="ECO:0000313" key="2">
    <source>
        <dbReference type="Proteomes" id="UP001249851"/>
    </source>
</evidence>
<protein>
    <submittedName>
        <fullName evidence="1">Uncharacterized protein</fullName>
    </submittedName>
</protein>
<sequence>MAGLQEETVFILSLSKRVEERKHSKKEEEFFVVSSNKVAYVAQDKAGNLPQAELVNKIDEDDSLPLEWNVKTLECFRCKT</sequence>
<feature type="non-terminal residue" evidence="1">
    <location>
        <position position="1"/>
    </location>
</feature>
<dbReference type="AlphaFoldDB" id="A0AAD9PZ53"/>
<reference evidence="1" key="1">
    <citation type="journal article" date="2023" name="G3 (Bethesda)">
        <title>Whole genome assembly and annotation of the endangered Caribbean coral Acropora cervicornis.</title>
        <authorList>
            <person name="Selwyn J.D."/>
            <person name="Vollmer S.V."/>
        </authorList>
    </citation>
    <scope>NUCLEOTIDE SEQUENCE</scope>
    <source>
        <strain evidence="1">K2</strain>
    </source>
</reference>
<name>A0AAD9PZ53_ACRCE</name>
<organism evidence="1 2">
    <name type="scientific">Acropora cervicornis</name>
    <name type="common">Staghorn coral</name>
    <dbReference type="NCBI Taxonomy" id="6130"/>
    <lineage>
        <taxon>Eukaryota</taxon>
        <taxon>Metazoa</taxon>
        <taxon>Cnidaria</taxon>
        <taxon>Anthozoa</taxon>
        <taxon>Hexacorallia</taxon>
        <taxon>Scleractinia</taxon>
        <taxon>Astrocoeniina</taxon>
        <taxon>Acroporidae</taxon>
        <taxon>Acropora</taxon>
    </lineage>
</organism>
<evidence type="ECO:0000313" key="1">
    <source>
        <dbReference type="EMBL" id="KAK2551729.1"/>
    </source>
</evidence>
<dbReference type="Proteomes" id="UP001249851">
    <property type="component" value="Unassembled WGS sequence"/>
</dbReference>
<accession>A0AAD9PZ53</accession>
<dbReference type="EMBL" id="JARQWQ010000094">
    <property type="protein sequence ID" value="KAK2551729.1"/>
    <property type="molecule type" value="Genomic_DNA"/>
</dbReference>
<reference evidence="1" key="2">
    <citation type="journal article" date="2023" name="Science">
        <title>Genomic signatures of disease resistance in endangered staghorn corals.</title>
        <authorList>
            <person name="Vollmer S.V."/>
            <person name="Selwyn J.D."/>
            <person name="Despard B.A."/>
            <person name="Roesel C.L."/>
        </authorList>
    </citation>
    <scope>NUCLEOTIDE SEQUENCE</scope>
    <source>
        <strain evidence="1">K2</strain>
    </source>
</reference>
<comment type="caution">
    <text evidence="1">The sequence shown here is derived from an EMBL/GenBank/DDBJ whole genome shotgun (WGS) entry which is preliminary data.</text>
</comment>
<keyword evidence="2" id="KW-1185">Reference proteome</keyword>
<proteinExistence type="predicted"/>
<gene>
    <name evidence="1" type="ORF">P5673_027331</name>
</gene>